<dbReference type="Gene3D" id="2.60.120.650">
    <property type="entry name" value="Cupin"/>
    <property type="match status" value="1"/>
</dbReference>
<dbReference type="SMART" id="SM00558">
    <property type="entry name" value="JmjC"/>
    <property type="match status" value="1"/>
</dbReference>
<organism evidence="8 9">
    <name type="scientific">Ambispora gerdemannii</name>
    <dbReference type="NCBI Taxonomy" id="144530"/>
    <lineage>
        <taxon>Eukaryota</taxon>
        <taxon>Fungi</taxon>
        <taxon>Fungi incertae sedis</taxon>
        <taxon>Mucoromycota</taxon>
        <taxon>Glomeromycotina</taxon>
        <taxon>Glomeromycetes</taxon>
        <taxon>Archaeosporales</taxon>
        <taxon>Ambisporaceae</taxon>
        <taxon>Ambispora</taxon>
    </lineage>
</organism>
<dbReference type="GO" id="GO:0046872">
    <property type="term" value="F:metal ion binding"/>
    <property type="evidence" value="ECO:0007669"/>
    <property type="project" value="UniProtKB-KW"/>
</dbReference>
<dbReference type="InterPro" id="IPR041667">
    <property type="entry name" value="Cupin_8"/>
</dbReference>
<dbReference type="EMBL" id="CAJVPL010000339">
    <property type="protein sequence ID" value="CAG8485055.1"/>
    <property type="molecule type" value="Genomic_DNA"/>
</dbReference>
<keyword evidence="9" id="KW-1185">Reference proteome</keyword>
<dbReference type="Pfam" id="PF13621">
    <property type="entry name" value="Cupin_8"/>
    <property type="match status" value="1"/>
</dbReference>
<dbReference type="Proteomes" id="UP000789831">
    <property type="component" value="Unassembled WGS sequence"/>
</dbReference>
<feature type="domain" description="JmjC" evidence="7">
    <location>
        <begin position="266"/>
        <end position="426"/>
    </location>
</feature>
<dbReference type="Gene3D" id="1.20.1280.50">
    <property type="match status" value="1"/>
</dbReference>
<name>A0A9N8WGP4_9GLOM</name>
<dbReference type="InterPro" id="IPR001810">
    <property type="entry name" value="F-box_dom"/>
</dbReference>
<sequence>MSNSRKRFASDCSDLCNSREQKRLHLIRSHPLGIKPWGNYYFDYTNSSNNNIKGDCRSPGLGKLAVLTDELLLEIFGLLSHRDLLNLQVTSRVLYCFAFFDDLWKTLVFERFKGNWQWRGNWRQTFLGKYYYHRDAYLSGINSVFSTISVVRLDNFYSDVLFQPFLCATTPMDEFIGKESIDRRANLSMDTFITEYAKPNKPVIITDVVTKWPAYKKWSMDYLVEKWGDVMFRAEAVDIKLREYARYAANNMDESPLYLFDKNFAKKCYGIENDYSVPEYFAEDFFKVLDENRPDYRWLIIGPSRAGSTFHKDPNLTSAWNAVITGSKKWIMYPPNILPPGVFTSDDEAEVTSPVSLMEWHLNFYKEAQKSQPRPLEGVCRSGEIIFVPNGWWHMVVNLEDSIAITQNFVGTHNLLNVLCFLRDKPDQISGVFWKK</sequence>
<comment type="subcellular location">
    <subcellularLocation>
        <location evidence="1">Nucleus</location>
    </subcellularLocation>
</comment>
<dbReference type="PROSITE" id="PS51184">
    <property type="entry name" value="JMJC"/>
    <property type="match status" value="1"/>
</dbReference>
<dbReference type="PROSITE" id="PS50181">
    <property type="entry name" value="FBOX"/>
    <property type="match status" value="1"/>
</dbReference>
<keyword evidence="2" id="KW-0479">Metal-binding</keyword>
<proteinExistence type="predicted"/>
<evidence type="ECO:0000259" key="7">
    <source>
        <dbReference type="PROSITE" id="PS51184"/>
    </source>
</evidence>
<dbReference type="OrthoDB" id="424465at2759"/>
<dbReference type="GO" id="GO:0005634">
    <property type="term" value="C:nucleus"/>
    <property type="evidence" value="ECO:0007669"/>
    <property type="project" value="UniProtKB-SubCell"/>
</dbReference>
<dbReference type="GO" id="GO:0000987">
    <property type="term" value="F:cis-regulatory region sequence-specific DNA binding"/>
    <property type="evidence" value="ECO:0007669"/>
    <property type="project" value="TreeGrafter"/>
</dbReference>
<evidence type="ECO:0000256" key="3">
    <source>
        <dbReference type="ARBA" id="ARBA00023002"/>
    </source>
</evidence>
<comment type="caution">
    <text evidence="8">The sequence shown here is derived from an EMBL/GenBank/DDBJ whole genome shotgun (WGS) entry which is preliminary data.</text>
</comment>
<evidence type="ECO:0000256" key="2">
    <source>
        <dbReference type="ARBA" id="ARBA00022723"/>
    </source>
</evidence>
<evidence type="ECO:0000256" key="4">
    <source>
        <dbReference type="ARBA" id="ARBA00023004"/>
    </source>
</evidence>
<accession>A0A9N8WGP4</accession>
<keyword evidence="3" id="KW-0560">Oxidoreductase</keyword>
<dbReference type="SUPFAM" id="SSF51197">
    <property type="entry name" value="Clavaminate synthase-like"/>
    <property type="match status" value="1"/>
</dbReference>
<dbReference type="FunFam" id="2.60.120.650:FF:000045">
    <property type="entry name" value="F-box protein At1g78280"/>
    <property type="match status" value="1"/>
</dbReference>
<evidence type="ECO:0000256" key="5">
    <source>
        <dbReference type="ARBA" id="ARBA00023242"/>
    </source>
</evidence>
<dbReference type="InterPro" id="IPR050910">
    <property type="entry name" value="JMJD6_ArgDemeth/LysHydrox"/>
</dbReference>
<dbReference type="PANTHER" id="PTHR12480">
    <property type="entry name" value="ARGININE DEMETHYLASE AND LYSYL-HYDROXYLASE JMJD"/>
    <property type="match status" value="1"/>
</dbReference>
<gene>
    <name evidence="8" type="ORF">AGERDE_LOCUS3439</name>
</gene>
<dbReference type="PANTHER" id="PTHR12480:SF21">
    <property type="entry name" value="JMJC DOMAIN-CONTAINING PROTEIN 8"/>
    <property type="match status" value="1"/>
</dbReference>
<dbReference type="SUPFAM" id="SSF81383">
    <property type="entry name" value="F-box domain"/>
    <property type="match status" value="1"/>
</dbReference>
<reference evidence="8" key="1">
    <citation type="submission" date="2021-06" db="EMBL/GenBank/DDBJ databases">
        <authorList>
            <person name="Kallberg Y."/>
            <person name="Tangrot J."/>
            <person name="Rosling A."/>
        </authorList>
    </citation>
    <scope>NUCLEOTIDE SEQUENCE</scope>
    <source>
        <strain evidence="8">MT106</strain>
    </source>
</reference>
<evidence type="ECO:0000259" key="6">
    <source>
        <dbReference type="PROSITE" id="PS50181"/>
    </source>
</evidence>
<dbReference type="GO" id="GO:0016491">
    <property type="term" value="F:oxidoreductase activity"/>
    <property type="evidence" value="ECO:0007669"/>
    <property type="project" value="UniProtKB-KW"/>
</dbReference>
<dbReference type="AlphaFoldDB" id="A0A9N8WGP4"/>
<evidence type="ECO:0000313" key="8">
    <source>
        <dbReference type="EMBL" id="CAG8485055.1"/>
    </source>
</evidence>
<keyword evidence="5" id="KW-0539">Nucleus</keyword>
<evidence type="ECO:0000313" key="9">
    <source>
        <dbReference type="Proteomes" id="UP000789831"/>
    </source>
</evidence>
<feature type="domain" description="F-box" evidence="6">
    <location>
        <begin position="61"/>
        <end position="107"/>
    </location>
</feature>
<protein>
    <submittedName>
        <fullName evidence="8">11284_t:CDS:1</fullName>
    </submittedName>
</protein>
<keyword evidence="4" id="KW-0408">Iron</keyword>
<dbReference type="Pfam" id="PF12937">
    <property type="entry name" value="F-box-like"/>
    <property type="match status" value="1"/>
</dbReference>
<dbReference type="InterPro" id="IPR036047">
    <property type="entry name" value="F-box-like_dom_sf"/>
</dbReference>
<dbReference type="InterPro" id="IPR003347">
    <property type="entry name" value="JmjC_dom"/>
</dbReference>
<evidence type="ECO:0000256" key="1">
    <source>
        <dbReference type="ARBA" id="ARBA00004123"/>
    </source>
</evidence>